<sequence>MTDDSQVIKTVNEYLEKINGFKYGFTEDFKKSTNRKFPNLKFNPNELMFFYRGQASTKWDITPNVMRDVIEPGNEANIYNDAVATAPDEFPASNTTISNLIKMQHFGIPTRLLDISQSPLVALYFACQKNEHAYGKETDGFVYVFITLRRYFYSEDDYRVSLKSNLARIRYNNPDISKSIESSFDKKVIEALQKLNKYAQFKPHLIKLLSMEDIHEKSEYNNSYREDFDKLSIEYEKEYERIKNEHDSYISSSQKEIEELQKNTFNPEKIKNLIDRSNKITDFINNVRRIDYKMMMAIFWELRSFASREFPWLAHMDAMDIRDEILSVSFVQPRMDNKRLQAQKGAFLLSGLNFQLKEKDIALFPEHKPINLSQYIGHLSTNEQEMLIDKKESPEDFIYATKIMIDHDSKKDILIELKENFDISEATLFPDLDHLGEELKKRYAANPEPSQES</sequence>
<dbReference type="OrthoDB" id="9816036at2"/>
<feature type="domain" description="FRG" evidence="1">
    <location>
        <begin position="45"/>
        <end position="143"/>
    </location>
</feature>
<keyword evidence="3" id="KW-1185">Reference proteome</keyword>
<dbReference type="KEGG" id="swf:E3E12_07545"/>
<evidence type="ECO:0000313" key="3">
    <source>
        <dbReference type="Proteomes" id="UP000318709"/>
    </source>
</evidence>
<reference evidence="2 3" key="1">
    <citation type="submission" date="2019-03" db="EMBL/GenBank/DDBJ databases">
        <title>The complete genome sequence of Swingsia_sp. F3b2 LMG30590(T).</title>
        <authorList>
            <person name="Chua K.-O."/>
            <person name="Chan K.-G."/>
            <person name="See-Too W.-S."/>
        </authorList>
    </citation>
    <scope>NUCLEOTIDE SEQUENCE [LARGE SCALE GENOMIC DNA]</scope>
    <source>
        <strain evidence="2 3">F3b2</strain>
    </source>
</reference>
<evidence type="ECO:0000259" key="1">
    <source>
        <dbReference type="SMART" id="SM00901"/>
    </source>
</evidence>
<dbReference type="Pfam" id="PF08867">
    <property type="entry name" value="FRG"/>
    <property type="match status" value="1"/>
</dbReference>
<dbReference type="Proteomes" id="UP000318709">
    <property type="component" value="Chromosome"/>
</dbReference>
<organism evidence="2 3">
    <name type="scientific">Formicincola oecophyllae</name>
    <dbReference type="NCBI Taxonomy" id="2558361"/>
    <lineage>
        <taxon>Bacteria</taxon>
        <taxon>Pseudomonadati</taxon>
        <taxon>Pseudomonadota</taxon>
        <taxon>Alphaproteobacteria</taxon>
        <taxon>Acetobacterales</taxon>
        <taxon>Acetobacteraceae</taxon>
        <taxon>Formicincola</taxon>
    </lineage>
</organism>
<dbReference type="RefSeq" id="WP_141443755.1">
    <property type="nucleotide sequence ID" value="NZ_CP038231.1"/>
</dbReference>
<accession>A0A4Y6UCD4</accession>
<dbReference type="InterPro" id="IPR014966">
    <property type="entry name" value="FRG-dom"/>
</dbReference>
<gene>
    <name evidence="2" type="ORF">E3E12_07545</name>
</gene>
<dbReference type="AlphaFoldDB" id="A0A4Y6UCD4"/>
<dbReference type="EMBL" id="CP038231">
    <property type="protein sequence ID" value="QDH14051.1"/>
    <property type="molecule type" value="Genomic_DNA"/>
</dbReference>
<name>A0A4Y6UCD4_9PROT</name>
<protein>
    <submittedName>
        <fullName evidence="2">FRG domain-containing protein</fullName>
    </submittedName>
</protein>
<proteinExistence type="predicted"/>
<dbReference type="SMART" id="SM00901">
    <property type="entry name" value="FRG"/>
    <property type="match status" value="1"/>
</dbReference>
<evidence type="ECO:0000313" key="2">
    <source>
        <dbReference type="EMBL" id="QDH14051.1"/>
    </source>
</evidence>